<feature type="compositionally biased region" description="Polar residues" evidence="1">
    <location>
        <begin position="481"/>
        <end position="501"/>
    </location>
</feature>
<feature type="region of interest" description="Disordered" evidence="1">
    <location>
        <begin position="551"/>
        <end position="576"/>
    </location>
</feature>
<dbReference type="STRING" id="1884261.A0A5C3QBC1"/>
<feature type="region of interest" description="Disordered" evidence="1">
    <location>
        <begin position="662"/>
        <end position="723"/>
    </location>
</feature>
<dbReference type="EMBL" id="ML178845">
    <property type="protein sequence ID" value="TFK97700.1"/>
    <property type="molecule type" value="Genomic_DNA"/>
</dbReference>
<protein>
    <submittedName>
        <fullName evidence="3">Uncharacterized protein</fullName>
    </submittedName>
</protein>
<evidence type="ECO:0000256" key="1">
    <source>
        <dbReference type="SAM" id="MobiDB-lite"/>
    </source>
</evidence>
<keyword evidence="4" id="KW-1185">Reference proteome</keyword>
<feature type="compositionally biased region" description="Low complexity" evidence="1">
    <location>
        <begin position="553"/>
        <end position="576"/>
    </location>
</feature>
<keyword evidence="2" id="KW-0472">Membrane</keyword>
<name>A0A5C3QBC1_9AGAR</name>
<evidence type="ECO:0000256" key="2">
    <source>
        <dbReference type="SAM" id="Phobius"/>
    </source>
</evidence>
<gene>
    <name evidence="3" type="ORF">BDV98DRAFT_607394</name>
</gene>
<keyword evidence="2" id="KW-0812">Transmembrane</keyword>
<organism evidence="3 4">
    <name type="scientific">Pterulicium gracile</name>
    <dbReference type="NCBI Taxonomy" id="1884261"/>
    <lineage>
        <taxon>Eukaryota</taxon>
        <taxon>Fungi</taxon>
        <taxon>Dikarya</taxon>
        <taxon>Basidiomycota</taxon>
        <taxon>Agaricomycotina</taxon>
        <taxon>Agaricomycetes</taxon>
        <taxon>Agaricomycetidae</taxon>
        <taxon>Agaricales</taxon>
        <taxon>Pleurotineae</taxon>
        <taxon>Pterulaceae</taxon>
        <taxon>Pterulicium</taxon>
    </lineage>
</organism>
<feature type="compositionally biased region" description="Polar residues" evidence="1">
    <location>
        <begin position="462"/>
        <end position="473"/>
    </location>
</feature>
<feature type="compositionally biased region" description="Acidic residues" evidence="1">
    <location>
        <begin position="700"/>
        <end position="709"/>
    </location>
</feature>
<dbReference type="OrthoDB" id="3219582at2759"/>
<feature type="transmembrane region" description="Helical" evidence="2">
    <location>
        <begin position="54"/>
        <end position="79"/>
    </location>
</feature>
<evidence type="ECO:0000313" key="4">
    <source>
        <dbReference type="Proteomes" id="UP000305067"/>
    </source>
</evidence>
<proteinExistence type="predicted"/>
<feature type="region of interest" description="Disordered" evidence="1">
    <location>
        <begin position="462"/>
        <end position="535"/>
    </location>
</feature>
<keyword evidence="2" id="KW-1133">Transmembrane helix</keyword>
<dbReference type="Proteomes" id="UP000305067">
    <property type="component" value="Unassembled WGS sequence"/>
</dbReference>
<feature type="transmembrane region" description="Helical" evidence="2">
    <location>
        <begin position="132"/>
        <end position="151"/>
    </location>
</feature>
<dbReference type="AlphaFoldDB" id="A0A5C3QBC1"/>
<feature type="transmembrane region" description="Helical" evidence="2">
    <location>
        <begin position="25"/>
        <end position="42"/>
    </location>
</feature>
<sequence>MAEFCLSSASILRCFPFRPLEKQLLVIPLALEAIFALWLLISNQARRGKDRWHLFLVAEAWTYTVLAVLDIIPIVVPAVRDHLSVFKTIDIVIASTCAIPIAFYMIFLYFFSTNSIIPELPQRLQVPSRLALLLFIPLVLITTGLSSFLGITRREISSPLGPRPAIGFSLTSDRFLWTLLTSLSLGLFTAFQCIAWLLSLYRLILAFADQRRIEASNLDERRFFKGTGWISGGIKLGAVETVLGFIIDTTFGLVAARRVLRVCSRGLIVLGLSKGLDEHEDFHQVQEELRQRSNPKRRSNLRDLISNPRISTFLQLSPNPTRRMSQMQMYEPKSGDPRMSPAQSIAYLANTRRNAKDRVTIHFAPDNTPHLQMRFSSLDLPSPRMFVESMRESLSNSISGPMTRRNSDMTSSMDTGAYQSSFYANGRTRSGSIQGGMSPTTSAYTRRSMSAYTYTPRQSMSAYTYTPRQSTSHAPHRSQSHPHQSTSTLPYQSNPRPYQSTSEKEQNHRSMTSVASGPGIGELASQFPPLPTRVSLSGHSAVRMQLKGIAAEQQHQQRLPQSQSQHQYHPQNQYQTENQQNYGQDATVLEPPPPLGADADDWDRLPNSAQSSSIAFAYPVKATVSRSRSVTLGSKTPPADPRTYNELGTQQLYVDERRHPYADPAASGYQLPTPNTTQSGPLSLPHRPDVPSDISGSIDLFEDGDEDADEWARRNESRSSPSIADSGFWLQRKMSTIREEERRFAGLADGEDMHSRASPVRTLSHAASDLSVSSVSSRRRVPLPTRPKFTRGSVNIEPIVIPPRDGAFFRNTMLVSGSETATSVRSSYVSPQYEPAIRDSEVLTRASNATFGVAR</sequence>
<reference evidence="3 4" key="1">
    <citation type="journal article" date="2019" name="Nat. Ecol. Evol.">
        <title>Megaphylogeny resolves global patterns of mushroom evolution.</title>
        <authorList>
            <person name="Varga T."/>
            <person name="Krizsan K."/>
            <person name="Foldi C."/>
            <person name="Dima B."/>
            <person name="Sanchez-Garcia M."/>
            <person name="Sanchez-Ramirez S."/>
            <person name="Szollosi G.J."/>
            <person name="Szarkandi J.G."/>
            <person name="Papp V."/>
            <person name="Albert L."/>
            <person name="Andreopoulos W."/>
            <person name="Angelini C."/>
            <person name="Antonin V."/>
            <person name="Barry K.W."/>
            <person name="Bougher N.L."/>
            <person name="Buchanan P."/>
            <person name="Buyck B."/>
            <person name="Bense V."/>
            <person name="Catcheside P."/>
            <person name="Chovatia M."/>
            <person name="Cooper J."/>
            <person name="Damon W."/>
            <person name="Desjardin D."/>
            <person name="Finy P."/>
            <person name="Geml J."/>
            <person name="Haridas S."/>
            <person name="Hughes K."/>
            <person name="Justo A."/>
            <person name="Karasinski D."/>
            <person name="Kautmanova I."/>
            <person name="Kiss B."/>
            <person name="Kocsube S."/>
            <person name="Kotiranta H."/>
            <person name="LaButti K.M."/>
            <person name="Lechner B.E."/>
            <person name="Liimatainen K."/>
            <person name="Lipzen A."/>
            <person name="Lukacs Z."/>
            <person name="Mihaltcheva S."/>
            <person name="Morgado L.N."/>
            <person name="Niskanen T."/>
            <person name="Noordeloos M.E."/>
            <person name="Ohm R.A."/>
            <person name="Ortiz-Santana B."/>
            <person name="Ovrebo C."/>
            <person name="Racz N."/>
            <person name="Riley R."/>
            <person name="Savchenko A."/>
            <person name="Shiryaev A."/>
            <person name="Soop K."/>
            <person name="Spirin V."/>
            <person name="Szebenyi C."/>
            <person name="Tomsovsky M."/>
            <person name="Tulloss R.E."/>
            <person name="Uehling J."/>
            <person name="Grigoriev I.V."/>
            <person name="Vagvolgyi C."/>
            <person name="Papp T."/>
            <person name="Martin F.M."/>
            <person name="Miettinen O."/>
            <person name="Hibbett D.S."/>
            <person name="Nagy L.G."/>
        </authorList>
    </citation>
    <scope>NUCLEOTIDE SEQUENCE [LARGE SCALE GENOMIC DNA]</scope>
    <source>
        <strain evidence="3 4">CBS 309.79</strain>
    </source>
</reference>
<feature type="transmembrane region" description="Helical" evidence="2">
    <location>
        <begin position="175"/>
        <end position="201"/>
    </location>
</feature>
<accession>A0A5C3QBC1</accession>
<feature type="compositionally biased region" description="Polar residues" evidence="1">
    <location>
        <begin position="670"/>
        <end position="681"/>
    </location>
</feature>
<evidence type="ECO:0000313" key="3">
    <source>
        <dbReference type="EMBL" id="TFK97700.1"/>
    </source>
</evidence>
<feature type="transmembrane region" description="Helical" evidence="2">
    <location>
        <begin position="91"/>
        <end position="111"/>
    </location>
</feature>